<evidence type="ECO:0000256" key="3">
    <source>
        <dbReference type="ARBA" id="ARBA00022729"/>
    </source>
</evidence>
<organism evidence="8 9">
    <name type="scientific">Paspalum notatum var. saurae</name>
    <dbReference type="NCBI Taxonomy" id="547442"/>
    <lineage>
        <taxon>Eukaryota</taxon>
        <taxon>Viridiplantae</taxon>
        <taxon>Streptophyta</taxon>
        <taxon>Embryophyta</taxon>
        <taxon>Tracheophyta</taxon>
        <taxon>Spermatophyta</taxon>
        <taxon>Magnoliopsida</taxon>
        <taxon>Liliopsida</taxon>
        <taxon>Poales</taxon>
        <taxon>Poaceae</taxon>
        <taxon>PACMAD clade</taxon>
        <taxon>Panicoideae</taxon>
        <taxon>Andropogonodae</taxon>
        <taxon>Paspaleae</taxon>
        <taxon>Paspalinae</taxon>
        <taxon>Paspalum</taxon>
    </lineage>
</organism>
<keyword evidence="2 7" id="KW-0812">Transmembrane</keyword>
<sequence>MYLMNIDLSKNNFYGQIAGLINLNFSWNYFTGNIPDTIGTLRIPTGHQLDTLDMYDYIGNPGLCGSPLPKKCPGYQSTSVDQHEDGHYSRMDIYFGLLVGFVMAFGWSFCGLLLFKKKWEDRNCV</sequence>
<gene>
    <name evidence="8" type="ORF">U9M48_040976</name>
</gene>
<accession>A0AAQ3UPD7</accession>
<proteinExistence type="predicted"/>
<evidence type="ECO:0000256" key="4">
    <source>
        <dbReference type="ARBA" id="ARBA00022989"/>
    </source>
</evidence>
<keyword evidence="9" id="KW-1185">Reference proteome</keyword>
<dbReference type="Proteomes" id="UP001341281">
    <property type="component" value="Chromosome 09"/>
</dbReference>
<evidence type="ECO:0000313" key="9">
    <source>
        <dbReference type="Proteomes" id="UP001341281"/>
    </source>
</evidence>
<dbReference type="PANTHER" id="PTHR48063">
    <property type="entry name" value="LRR RECEPTOR-LIKE KINASE"/>
    <property type="match status" value="1"/>
</dbReference>
<comment type="subcellular location">
    <subcellularLocation>
        <location evidence="1">Membrane</location>
        <topology evidence="1">Single-pass type I membrane protein</topology>
    </subcellularLocation>
</comment>
<evidence type="ECO:0000256" key="2">
    <source>
        <dbReference type="ARBA" id="ARBA00022692"/>
    </source>
</evidence>
<keyword evidence="3" id="KW-0732">Signal</keyword>
<evidence type="ECO:0000313" key="8">
    <source>
        <dbReference type="EMBL" id="WVZ95179.1"/>
    </source>
</evidence>
<evidence type="ECO:0000256" key="5">
    <source>
        <dbReference type="ARBA" id="ARBA00023136"/>
    </source>
</evidence>
<reference evidence="8 9" key="1">
    <citation type="submission" date="2024-02" db="EMBL/GenBank/DDBJ databases">
        <title>High-quality chromosome-scale genome assembly of Pensacola bahiagrass (Paspalum notatum Flugge var. saurae).</title>
        <authorList>
            <person name="Vega J.M."/>
            <person name="Podio M."/>
            <person name="Orjuela J."/>
            <person name="Siena L.A."/>
            <person name="Pessino S.C."/>
            <person name="Combes M.C."/>
            <person name="Mariac C."/>
            <person name="Albertini E."/>
            <person name="Pupilli F."/>
            <person name="Ortiz J.P.A."/>
            <person name="Leblanc O."/>
        </authorList>
    </citation>
    <scope>NUCLEOTIDE SEQUENCE [LARGE SCALE GENOMIC DNA]</scope>
    <source>
        <strain evidence="8">R1</strain>
        <tissue evidence="8">Leaf</tissue>
    </source>
</reference>
<dbReference type="EMBL" id="CP144753">
    <property type="protein sequence ID" value="WVZ95179.1"/>
    <property type="molecule type" value="Genomic_DNA"/>
</dbReference>
<dbReference type="PANTHER" id="PTHR48063:SF108">
    <property type="entry name" value="LEUCINE-RICH REPEAT-CONTAINING N-TERMINAL PLANT-TYPE DOMAIN-CONTAINING PROTEIN"/>
    <property type="match status" value="1"/>
</dbReference>
<evidence type="ECO:0000256" key="1">
    <source>
        <dbReference type="ARBA" id="ARBA00004479"/>
    </source>
</evidence>
<evidence type="ECO:0000256" key="7">
    <source>
        <dbReference type="SAM" id="Phobius"/>
    </source>
</evidence>
<dbReference type="InterPro" id="IPR032675">
    <property type="entry name" value="LRR_dom_sf"/>
</dbReference>
<dbReference type="AlphaFoldDB" id="A0AAQ3UPD7"/>
<dbReference type="Gene3D" id="3.80.10.10">
    <property type="entry name" value="Ribonuclease Inhibitor"/>
    <property type="match status" value="1"/>
</dbReference>
<dbReference type="GO" id="GO:0016020">
    <property type="term" value="C:membrane"/>
    <property type="evidence" value="ECO:0007669"/>
    <property type="project" value="UniProtKB-SubCell"/>
</dbReference>
<keyword evidence="6" id="KW-0325">Glycoprotein</keyword>
<feature type="transmembrane region" description="Helical" evidence="7">
    <location>
        <begin position="93"/>
        <end position="115"/>
    </location>
</feature>
<name>A0AAQ3UPD7_PASNO</name>
<keyword evidence="5 7" id="KW-0472">Membrane</keyword>
<protein>
    <submittedName>
        <fullName evidence="8">Uncharacterized protein</fullName>
    </submittedName>
</protein>
<evidence type="ECO:0000256" key="6">
    <source>
        <dbReference type="ARBA" id="ARBA00023180"/>
    </source>
</evidence>
<keyword evidence="4 7" id="KW-1133">Transmembrane helix</keyword>
<dbReference type="InterPro" id="IPR046956">
    <property type="entry name" value="RLP23-like"/>
</dbReference>